<evidence type="ECO:0000313" key="1">
    <source>
        <dbReference type="EMBL" id="JAD73680.1"/>
    </source>
</evidence>
<accession>A0A0A9CJY6</accession>
<reference evidence="1" key="2">
    <citation type="journal article" date="2015" name="Data Brief">
        <title>Shoot transcriptome of the giant reed, Arundo donax.</title>
        <authorList>
            <person name="Barrero R.A."/>
            <person name="Guerrero F.D."/>
            <person name="Moolhuijzen P."/>
            <person name="Goolsby J.A."/>
            <person name="Tidwell J."/>
            <person name="Bellgard S.E."/>
            <person name="Bellgard M.I."/>
        </authorList>
    </citation>
    <scope>NUCLEOTIDE SEQUENCE</scope>
    <source>
        <tissue evidence="1">Shoot tissue taken approximately 20 cm above the soil surface</tissue>
    </source>
</reference>
<sequence length="56" mass="6155">MCLLGPRHGSTGYHISQLPIPFVLNEYKSSSDHPSSPNIMLCQTIGSNHHDQTSGY</sequence>
<name>A0A0A9CJY6_ARUDO</name>
<proteinExistence type="predicted"/>
<reference evidence="1" key="1">
    <citation type="submission" date="2014-09" db="EMBL/GenBank/DDBJ databases">
        <authorList>
            <person name="Magalhaes I.L.F."/>
            <person name="Oliveira U."/>
            <person name="Santos F.R."/>
            <person name="Vidigal T.H.D.A."/>
            <person name="Brescovit A.D."/>
            <person name="Santos A.J."/>
        </authorList>
    </citation>
    <scope>NUCLEOTIDE SEQUENCE</scope>
    <source>
        <tissue evidence="1">Shoot tissue taken approximately 20 cm above the soil surface</tissue>
    </source>
</reference>
<dbReference type="EMBL" id="GBRH01224215">
    <property type="protein sequence ID" value="JAD73680.1"/>
    <property type="molecule type" value="Transcribed_RNA"/>
</dbReference>
<protein>
    <submittedName>
        <fullName evidence="1">Uncharacterized protein</fullName>
    </submittedName>
</protein>
<dbReference type="AlphaFoldDB" id="A0A0A9CJY6"/>
<organism evidence="1">
    <name type="scientific">Arundo donax</name>
    <name type="common">Giant reed</name>
    <name type="synonym">Donax arundinaceus</name>
    <dbReference type="NCBI Taxonomy" id="35708"/>
    <lineage>
        <taxon>Eukaryota</taxon>
        <taxon>Viridiplantae</taxon>
        <taxon>Streptophyta</taxon>
        <taxon>Embryophyta</taxon>
        <taxon>Tracheophyta</taxon>
        <taxon>Spermatophyta</taxon>
        <taxon>Magnoliopsida</taxon>
        <taxon>Liliopsida</taxon>
        <taxon>Poales</taxon>
        <taxon>Poaceae</taxon>
        <taxon>PACMAD clade</taxon>
        <taxon>Arundinoideae</taxon>
        <taxon>Arundineae</taxon>
        <taxon>Arundo</taxon>
    </lineage>
</organism>